<dbReference type="InterPro" id="IPR010982">
    <property type="entry name" value="Lambda_DNA-bd_dom_sf"/>
</dbReference>
<dbReference type="InterPro" id="IPR001387">
    <property type="entry name" value="Cro/C1-type_HTH"/>
</dbReference>
<proteinExistence type="predicted"/>
<organism evidence="2 3">
    <name type="scientific">Lactobacillus helveticus</name>
    <name type="common">Lactobacillus suntoryeus</name>
    <dbReference type="NCBI Taxonomy" id="1587"/>
    <lineage>
        <taxon>Bacteria</taxon>
        <taxon>Bacillati</taxon>
        <taxon>Bacillota</taxon>
        <taxon>Bacilli</taxon>
        <taxon>Lactobacillales</taxon>
        <taxon>Lactobacillaceae</taxon>
        <taxon>Lactobacillus</taxon>
    </lineage>
</organism>
<dbReference type="SMART" id="SM00530">
    <property type="entry name" value="HTH_XRE"/>
    <property type="match status" value="1"/>
</dbReference>
<dbReference type="Proteomes" id="UP000601587">
    <property type="component" value="Unassembled WGS sequence"/>
</dbReference>
<evidence type="ECO:0000313" key="2">
    <source>
        <dbReference type="EMBL" id="NRN91365.1"/>
    </source>
</evidence>
<sequence>MKIGDRLHQVRNLHGLTQEQMAAGIISKSQYWRIEKESNAIRASSLIKILNQNKISVLTFFKDADDSGINRRELQYQITNAFFARDYKKLEEIKKQSTNSQMKRLLNWLLAELRGESQTFSDEEKRKLRYNVWQVERWNDDILWFFFHTLYLYKYSNLEGIINALISKFTKNKKIEARQQQLIISIAVRYLNICYEQNNEYEVKKVVCFLHKVPKNAEIGLAKLIADYYEALLNKKSFEAEEI</sequence>
<dbReference type="CDD" id="cd00093">
    <property type="entry name" value="HTH_XRE"/>
    <property type="match status" value="1"/>
</dbReference>
<protein>
    <recommendedName>
        <fullName evidence="1">HTH cro/C1-type domain-containing protein</fullName>
    </recommendedName>
</protein>
<reference evidence="2" key="1">
    <citation type="submission" date="2019-09" db="EMBL/GenBank/DDBJ databases">
        <title>Comparative genomic analysis of Lactobacillus helveticus.</title>
        <authorList>
            <person name="Zhang H."/>
            <person name="Chen Y."/>
            <person name="Zhong Z."/>
        </authorList>
    </citation>
    <scope>NUCLEOTIDE SEQUENCE</scope>
    <source>
        <strain evidence="2">IMAU50013</strain>
    </source>
</reference>
<dbReference type="RefSeq" id="WP_041809584.1">
    <property type="nucleotide sequence ID" value="NZ_CP150826.1"/>
</dbReference>
<name>A0A9Q5C339_LACHE</name>
<gene>
    <name evidence="2" type="ORF">IMAU50013_00898</name>
</gene>
<evidence type="ECO:0000313" key="3">
    <source>
        <dbReference type="Proteomes" id="UP000601587"/>
    </source>
</evidence>
<feature type="domain" description="HTH cro/C1-type" evidence="1">
    <location>
        <begin position="7"/>
        <end position="60"/>
    </location>
</feature>
<dbReference type="Gene3D" id="1.25.40.10">
    <property type="entry name" value="Tetratricopeptide repeat domain"/>
    <property type="match status" value="1"/>
</dbReference>
<evidence type="ECO:0000259" key="1">
    <source>
        <dbReference type="PROSITE" id="PS50943"/>
    </source>
</evidence>
<dbReference type="PROSITE" id="PS50943">
    <property type="entry name" value="HTH_CROC1"/>
    <property type="match status" value="1"/>
</dbReference>
<dbReference type="SUPFAM" id="SSF47413">
    <property type="entry name" value="lambda repressor-like DNA-binding domains"/>
    <property type="match status" value="1"/>
</dbReference>
<dbReference type="AlphaFoldDB" id="A0A9Q5C339"/>
<dbReference type="InterPro" id="IPR053163">
    <property type="entry name" value="HTH-type_regulator_Rgg"/>
</dbReference>
<dbReference type="Pfam" id="PF01381">
    <property type="entry name" value="HTH_3"/>
    <property type="match status" value="1"/>
</dbReference>
<dbReference type="PANTHER" id="PTHR37038">
    <property type="entry name" value="TRANSCRIPTIONAL REGULATOR-RELATED"/>
    <property type="match status" value="1"/>
</dbReference>
<dbReference type="InterPro" id="IPR011990">
    <property type="entry name" value="TPR-like_helical_dom_sf"/>
</dbReference>
<dbReference type="EMBL" id="WCGB01000013">
    <property type="protein sequence ID" value="NRN91365.1"/>
    <property type="molecule type" value="Genomic_DNA"/>
</dbReference>
<accession>A0A9Q5C339</accession>
<comment type="caution">
    <text evidence="2">The sequence shown here is derived from an EMBL/GenBank/DDBJ whole genome shotgun (WGS) entry which is preliminary data.</text>
</comment>
<dbReference type="GO" id="GO:0003677">
    <property type="term" value="F:DNA binding"/>
    <property type="evidence" value="ECO:0007669"/>
    <property type="project" value="InterPro"/>
</dbReference>